<dbReference type="Pfam" id="PF00080">
    <property type="entry name" value="Sod_Cu"/>
    <property type="match status" value="1"/>
</dbReference>
<keyword evidence="3" id="KW-1185">Reference proteome</keyword>
<dbReference type="InterPro" id="IPR018152">
    <property type="entry name" value="SOD_Cu/Zn_BS"/>
</dbReference>
<name>A0A6J2VW45_CHACN</name>
<dbReference type="AlphaFoldDB" id="A0A6J2VW45"/>
<dbReference type="PRINTS" id="PR00068">
    <property type="entry name" value="CUZNDISMTASE"/>
</dbReference>
<evidence type="ECO:0000313" key="4">
    <source>
        <dbReference type="RefSeq" id="XP_030636029.1"/>
    </source>
</evidence>
<feature type="signal peptide" evidence="1">
    <location>
        <begin position="1"/>
        <end position="22"/>
    </location>
</feature>
<evidence type="ECO:0000259" key="2">
    <source>
        <dbReference type="Pfam" id="PF00080"/>
    </source>
</evidence>
<protein>
    <submittedName>
        <fullName evidence="4">Extracellular superoxide dismutase [Cu-Zn]</fullName>
    </submittedName>
</protein>
<dbReference type="CDD" id="cd00305">
    <property type="entry name" value="Cu-Zn_Superoxide_Dismutase"/>
    <property type="match status" value="1"/>
</dbReference>
<dbReference type="RefSeq" id="XP_030636029.1">
    <property type="nucleotide sequence ID" value="XM_030780169.1"/>
</dbReference>
<dbReference type="SUPFAM" id="SSF49329">
    <property type="entry name" value="Cu,Zn superoxide dismutase-like"/>
    <property type="match status" value="1"/>
</dbReference>
<dbReference type="InParanoid" id="A0A6J2VW45"/>
<organism evidence="3 4">
    <name type="scientific">Chanos chanos</name>
    <name type="common">Milkfish</name>
    <name type="synonym">Mugil chanos</name>
    <dbReference type="NCBI Taxonomy" id="29144"/>
    <lineage>
        <taxon>Eukaryota</taxon>
        <taxon>Metazoa</taxon>
        <taxon>Chordata</taxon>
        <taxon>Craniata</taxon>
        <taxon>Vertebrata</taxon>
        <taxon>Euteleostomi</taxon>
        <taxon>Actinopterygii</taxon>
        <taxon>Neopterygii</taxon>
        <taxon>Teleostei</taxon>
        <taxon>Ostariophysi</taxon>
        <taxon>Gonorynchiformes</taxon>
        <taxon>Chanidae</taxon>
        <taxon>Chanos</taxon>
    </lineage>
</organism>
<keyword evidence="1" id="KW-0732">Signal</keyword>
<dbReference type="InterPro" id="IPR036423">
    <property type="entry name" value="SOD-like_Cu/Zn_dom_sf"/>
</dbReference>
<dbReference type="GO" id="GO:0006801">
    <property type="term" value="P:superoxide metabolic process"/>
    <property type="evidence" value="ECO:0007669"/>
    <property type="project" value="InterPro"/>
</dbReference>
<dbReference type="InterPro" id="IPR001424">
    <property type="entry name" value="SOD_Cu_Zn_dom"/>
</dbReference>
<gene>
    <name evidence="4" type="primary">sod3a</name>
</gene>
<dbReference type="PROSITE" id="PS00087">
    <property type="entry name" value="SOD_CU_ZN_1"/>
    <property type="match status" value="1"/>
</dbReference>
<evidence type="ECO:0000313" key="3">
    <source>
        <dbReference type="Proteomes" id="UP000504632"/>
    </source>
</evidence>
<dbReference type="Proteomes" id="UP000504632">
    <property type="component" value="Chromosome 7"/>
</dbReference>
<dbReference type="GeneID" id="115816969"/>
<dbReference type="OrthoDB" id="666972at2759"/>
<evidence type="ECO:0000256" key="1">
    <source>
        <dbReference type="SAM" id="SignalP"/>
    </source>
</evidence>
<dbReference type="GO" id="GO:0005507">
    <property type="term" value="F:copper ion binding"/>
    <property type="evidence" value="ECO:0007669"/>
    <property type="project" value="InterPro"/>
</dbReference>
<dbReference type="PANTHER" id="PTHR10003">
    <property type="entry name" value="SUPEROXIDE DISMUTASE CU-ZN -RELATED"/>
    <property type="match status" value="1"/>
</dbReference>
<accession>A0A6J2VW45</accession>
<dbReference type="InterPro" id="IPR024134">
    <property type="entry name" value="SOD_Cu/Zn_/chaperone"/>
</dbReference>
<dbReference type="CTD" id="504078"/>
<feature type="chain" id="PRO_5026826295" evidence="1">
    <location>
        <begin position="23"/>
        <end position="222"/>
    </location>
</feature>
<sequence>MGGHLLTRNCLLLIMLIFCVDCQNKTMEQKSYPSLTELPMEVTEFNGTLYATCEVRPVPNLPPNQPEIYGQVLFKQAYPHGTLQVAVNLRGLSDGKQQAHAIHVHRFGDLSDGCITAGPHYNPVAVDHPGHPGDLGNFAFRDGRIRQLLRVPGGTLFGGRSMLGRAVVVHEKEDDMGLGPDEESKRSGNAGKRIAGCVIGLSSPSLWEKTVEPSWEDVESRQ</sequence>
<proteinExistence type="predicted"/>
<feature type="domain" description="Superoxide dismutase copper/zinc binding" evidence="2">
    <location>
        <begin position="69"/>
        <end position="199"/>
    </location>
</feature>
<dbReference type="Gene3D" id="2.60.40.200">
    <property type="entry name" value="Superoxide dismutase, copper/zinc binding domain"/>
    <property type="match status" value="1"/>
</dbReference>
<reference evidence="4" key="1">
    <citation type="submission" date="2025-08" db="UniProtKB">
        <authorList>
            <consortium name="RefSeq"/>
        </authorList>
    </citation>
    <scope>IDENTIFICATION</scope>
</reference>